<evidence type="ECO:0000313" key="1">
    <source>
        <dbReference type="EMBL" id="MBB3937701.1"/>
    </source>
</evidence>
<organism evidence="1 2">
    <name type="scientific">Aureimonas phyllosphaerae</name>
    <dbReference type="NCBI Taxonomy" id="1166078"/>
    <lineage>
        <taxon>Bacteria</taxon>
        <taxon>Pseudomonadati</taxon>
        <taxon>Pseudomonadota</taxon>
        <taxon>Alphaproteobacteria</taxon>
        <taxon>Hyphomicrobiales</taxon>
        <taxon>Aurantimonadaceae</taxon>
        <taxon>Aureimonas</taxon>
    </lineage>
</organism>
<dbReference type="RefSeq" id="WP_090964670.1">
    <property type="nucleotide sequence ID" value="NZ_FOOA01000014.1"/>
</dbReference>
<proteinExistence type="predicted"/>
<protein>
    <submittedName>
        <fullName evidence="1">Uncharacterized protein</fullName>
    </submittedName>
</protein>
<sequence>MTLNNHARTPLHKLPTVILDQIETMSATGETPEAVAAALLRDHGIKRRPATVQFSSPFQEGRRRLAEAQAVREAADAAEHSARTAAWKARHWRHPEHPGVTLPRLTILAGAPA</sequence>
<dbReference type="AlphaFoldDB" id="A0A7W6BTF7"/>
<dbReference type="EMBL" id="JACIDO010000011">
    <property type="protein sequence ID" value="MBB3937701.1"/>
    <property type="molecule type" value="Genomic_DNA"/>
</dbReference>
<reference evidence="1 2" key="1">
    <citation type="submission" date="2020-08" db="EMBL/GenBank/DDBJ databases">
        <title>Genomic Encyclopedia of Type Strains, Phase IV (KMG-IV): sequencing the most valuable type-strain genomes for metagenomic binning, comparative biology and taxonomic classification.</title>
        <authorList>
            <person name="Goeker M."/>
        </authorList>
    </citation>
    <scope>NUCLEOTIDE SEQUENCE [LARGE SCALE GENOMIC DNA]</scope>
    <source>
        <strain evidence="1 2">DSM 25024</strain>
    </source>
</reference>
<name>A0A7W6BTF7_9HYPH</name>
<accession>A0A7W6BTF7</accession>
<keyword evidence="2" id="KW-1185">Reference proteome</keyword>
<comment type="caution">
    <text evidence="1">The sequence shown here is derived from an EMBL/GenBank/DDBJ whole genome shotgun (WGS) entry which is preliminary data.</text>
</comment>
<evidence type="ECO:0000313" key="2">
    <source>
        <dbReference type="Proteomes" id="UP000531216"/>
    </source>
</evidence>
<gene>
    <name evidence="1" type="ORF">GGR05_003869</name>
</gene>
<dbReference type="Proteomes" id="UP000531216">
    <property type="component" value="Unassembled WGS sequence"/>
</dbReference>